<feature type="domain" description="FAD-binding PCMH-type" evidence="3">
    <location>
        <begin position="14"/>
        <end position="177"/>
    </location>
</feature>
<gene>
    <name evidence="4" type="ORF">DFR26_1424</name>
</gene>
<keyword evidence="5" id="KW-1185">Reference proteome</keyword>
<keyword evidence="2" id="KW-0560">Oxidoreductase</keyword>
<proteinExistence type="predicted"/>
<keyword evidence="1" id="KW-0274">FAD</keyword>
<dbReference type="AlphaFoldDB" id="A0A3E0H3B6"/>
<dbReference type="SUPFAM" id="SSF56176">
    <property type="entry name" value="FAD-binding/transporter-associated domain-like"/>
    <property type="match status" value="1"/>
</dbReference>
<dbReference type="GO" id="GO:0016020">
    <property type="term" value="C:membrane"/>
    <property type="evidence" value="ECO:0007669"/>
    <property type="project" value="InterPro"/>
</dbReference>
<dbReference type="InterPro" id="IPR016171">
    <property type="entry name" value="Vanillyl_alc_oxidase_C-sub2"/>
</dbReference>
<dbReference type="PANTHER" id="PTHR43762:SF1">
    <property type="entry name" value="D-ARABINONO-1,4-LACTONE OXIDASE"/>
    <property type="match status" value="1"/>
</dbReference>
<dbReference type="InterPro" id="IPR016166">
    <property type="entry name" value="FAD-bd_PCMH"/>
</dbReference>
<evidence type="ECO:0000256" key="1">
    <source>
        <dbReference type="ARBA" id="ARBA00022827"/>
    </source>
</evidence>
<accession>A0A3E0H3B6</accession>
<dbReference type="InterPro" id="IPR006094">
    <property type="entry name" value="Oxid_FAD_bind_N"/>
</dbReference>
<organism evidence="4 5">
    <name type="scientific">Paraperlucidibaca baekdonensis</name>
    <dbReference type="NCBI Taxonomy" id="748120"/>
    <lineage>
        <taxon>Bacteria</taxon>
        <taxon>Pseudomonadati</taxon>
        <taxon>Pseudomonadota</taxon>
        <taxon>Gammaproteobacteria</taxon>
        <taxon>Moraxellales</taxon>
        <taxon>Moraxellaceae</taxon>
        <taxon>Paraperlucidibaca</taxon>
    </lineage>
</organism>
<sequence>MRTKTAALSGWGRYPEVDANLARPEQYRELAAWAQQASIARGMGRAYGDAAISARGTTVLTERLDRFLGFDADTGVLRAEAGVTLDAILHAVMAKGWFLPVTPGTRYVTLGGAIAADVHGKNHHHVGSFASCVRAVELFTASGPMTCLPGTPAFNATLGGMGMTGLIGEVEIQLKRIPSSDMLVQHVPAANLRESIALMHAAEHDDEYTVSWIDCLARGSKLGRSVFMRGHHTDGALSAGPREAKIGLPLNVPSVALNRYTVGAFNAFYYRWEGRKTKPFRCGIEPFFYPLDGIKQWHRLYGKPGFVQYQFVVANEAAEACIGDVLKAVSSAGNASFLAVLKRFGAASDGLLSFPIPGMTLALDLPLRAGTLALLDRLDAIVLAHAGRVYLAKDARLSAASVQAMYPRLSEWQAIRRELDPDGLFVSSLGQRLEMAP</sequence>
<dbReference type="InterPro" id="IPR010031">
    <property type="entry name" value="FAD_lactone_oxidase-like"/>
</dbReference>
<dbReference type="PANTHER" id="PTHR43762">
    <property type="entry name" value="L-GULONOLACTONE OXIDASE"/>
    <property type="match status" value="1"/>
</dbReference>
<dbReference type="Proteomes" id="UP000256774">
    <property type="component" value="Unassembled WGS sequence"/>
</dbReference>
<protein>
    <submittedName>
        <fullName evidence="4">FAD/FMN-containing dehydrogenase</fullName>
    </submittedName>
</protein>
<dbReference type="GO" id="GO:0080049">
    <property type="term" value="F:L-gulono-1,4-lactone dehydrogenase activity"/>
    <property type="evidence" value="ECO:0007669"/>
    <property type="project" value="TreeGrafter"/>
</dbReference>
<keyword evidence="1" id="KW-0285">Flavoprotein</keyword>
<dbReference type="InterPro" id="IPR007173">
    <property type="entry name" value="ALO_C"/>
</dbReference>
<evidence type="ECO:0000313" key="4">
    <source>
        <dbReference type="EMBL" id="REH37645.1"/>
    </source>
</evidence>
<dbReference type="Pfam" id="PF01565">
    <property type="entry name" value="FAD_binding_4"/>
    <property type="match status" value="1"/>
</dbReference>
<name>A0A3E0H3B6_9GAMM</name>
<comment type="caution">
    <text evidence="4">The sequence shown here is derived from an EMBL/GenBank/DDBJ whole genome shotgun (WGS) entry which is preliminary data.</text>
</comment>
<evidence type="ECO:0000256" key="2">
    <source>
        <dbReference type="ARBA" id="ARBA00023002"/>
    </source>
</evidence>
<evidence type="ECO:0000313" key="5">
    <source>
        <dbReference type="Proteomes" id="UP000256774"/>
    </source>
</evidence>
<evidence type="ECO:0000259" key="3">
    <source>
        <dbReference type="PROSITE" id="PS51387"/>
    </source>
</evidence>
<dbReference type="InterPro" id="IPR036318">
    <property type="entry name" value="FAD-bd_PCMH-like_sf"/>
</dbReference>
<dbReference type="Pfam" id="PF04030">
    <property type="entry name" value="ALO"/>
    <property type="match status" value="1"/>
</dbReference>
<dbReference type="RefSeq" id="WP_116208264.1">
    <property type="nucleotide sequence ID" value="NZ_QUNR01000003.1"/>
</dbReference>
<dbReference type="InterPro" id="IPR016169">
    <property type="entry name" value="FAD-bd_PCMH_sub2"/>
</dbReference>
<reference evidence="4 5" key="1">
    <citation type="submission" date="2018-08" db="EMBL/GenBank/DDBJ databases">
        <title>Genomic Encyclopedia of Type Strains, Phase IV (KMG-IV): sequencing the most valuable type-strain genomes for metagenomic binning, comparative biology and taxonomic classification.</title>
        <authorList>
            <person name="Goeker M."/>
        </authorList>
    </citation>
    <scope>NUCLEOTIDE SEQUENCE [LARGE SCALE GENOMIC DNA]</scope>
    <source>
        <strain evidence="4 5">DSM 26022</strain>
    </source>
</reference>
<dbReference type="GO" id="GO:0071949">
    <property type="term" value="F:FAD binding"/>
    <property type="evidence" value="ECO:0007669"/>
    <property type="project" value="InterPro"/>
</dbReference>
<dbReference type="EMBL" id="QUNR01000003">
    <property type="protein sequence ID" value="REH37645.1"/>
    <property type="molecule type" value="Genomic_DNA"/>
</dbReference>
<dbReference type="GO" id="GO:0003885">
    <property type="term" value="F:D-arabinono-1,4-lactone oxidase activity"/>
    <property type="evidence" value="ECO:0007669"/>
    <property type="project" value="InterPro"/>
</dbReference>
<dbReference type="Gene3D" id="1.10.45.10">
    <property type="entry name" value="Vanillyl-alcohol Oxidase, Chain A, domain 4"/>
    <property type="match status" value="1"/>
</dbReference>
<dbReference type="Gene3D" id="3.30.465.10">
    <property type="match status" value="1"/>
</dbReference>
<dbReference type="OrthoDB" id="143770at2"/>
<dbReference type="PROSITE" id="PS51387">
    <property type="entry name" value="FAD_PCMH"/>
    <property type="match status" value="1"/>
</dbReference>